<name>A0A2W4WGC6_9CYAN</name>
<proteinExistence type="predicted"/>
<evidence type="ECO:0000313" key="2">
    <source>
        <dbReference type="Proteomes" id="UP000249794"/>
    </source>
</evidence>
<protein>
    <submittedName>
        <fullName evidence="1">Uncharacterized protein</fullName>
    </submittedName>
</protein>
<reference evidence="1 2" key="2">
    <citation type="submission" date="2018-06" db="EMBL/GenBank/DDBJ databases">
        <title>Metagenomic assembly of (sub)arctic Cyanobacteria and their associated microbiome from non-axenic cultures.</title>
        <authorList>
            <person name="Baurain D."/>
        </authorList>
    </citation>
    <scope>NUCLEOTIDE SEQUENCE [LARGE SCALE GENOMIC DNA]</scope>
    <source>
        <strain evidence="1">ULC027bin1</strain>
    </source>
</reference>
<reference evidence="2" key="1">
    <citation type="submission" date="2018-04" db="EMBL/GenBank/DDBJ databases">
        <authorList>
            <person name="Cornet L."/>
        </authorList>
    </citation>
    <scope>NUCLEOTIDE SEQUENCE [LARGE SCALE GENOMIC DNA]</scope>
</reference>
<organism evidence="1 2">
    <name type="scientific">Phormidesmis priestleyi</name>
    <dbReference type="NCBI Taxonomy" id="268141"/>
    <lineage>
        <taxon>Bacteria</taxon>
        <taxon>Bacillati</taxon>
        <taxon>Cyanobacteriota</taxon>
        <taxon>Cyanophyceae</taxon>
        <taxon>Leptolyngbyales</taxon>
        <taxon>Leptolyngbyaceae</taxon>
        <taxon>Phormidesmis</taxon>
    </lineage>
</organism>
<dbReference type="AlphaFoldDB" id="A0A2W4WGC6"/>
<gene>
    <name evidence="1" type="ORF">DCF15_22495</name>
</gene>
<accession>A0A2W4WGC6</accession>
<dbReference type="EMBL" id="QBMP01000401">
    <property type="protein sequence ID" value="PZO43620.1"/>
    <property type="molecule type" value="Genomic_DNA"/>
</dbReference>
<evidence type="ECO:0000313" key="1">
    <source>
        <dbReference type="EMBL" id="PZO43620.1"/>
    </source>
</evidence>
<sequence>MAEFNLNKPVETTEAKVEVTVSENNPFPVGRLRFRLVVVDDSGNESEPDEIDVIIRDSDRPTAIIDAPKVVDFRKSFVLSGERSSDVGGRLVQYRWELVSAPERPG</sequence>
<dbReference type="Proteomes" id="UP000249794">
    <property type="component" value="Unassembled WGS sequence"/>
</dbReference>
<comment type="caution">
    <text evidence="1">The sequence shown here is derived from an EMBL/GenBank/DDBJ whole genome shotgun (WGS) entry which is preliminary data.</text>
</comment>